<proteinExistence type="predicted"/>
<sequence length="566" mass="61238">MVQLTHSEATGVVPMSQPLHIPVLIAGGGPTGLVLAAELSRHGVPSLLAERNEHTTAFPKMDITNSASMELLRRLGVDEELRSVGVGPQFSFDVIFAPGLDGPELGRWSLPSAAEQRAAFAAVGDGSVPGEPWQRCSQAIFEAMMMDRAHRDPLVDVRQGWRLEHCVEVGGQVVAELADETGRTLTVHADYLVGCDGASSRARNQLGIGMEGPKDFLTIGLVHFRSRDLTNLHALGQFWHLFTPGGAILIAQNEIDTWTLHQDLGAQVEDPDPIGDPHDFVARSLGRPIAIDEVLASSVWRPNALLADSYGRNRILLAGDAVHTVIPTGGYGMNTGLGDAINLGWKLAAVVNGWGGPELLTSYEIERRPIGERNRNAAVENAVVHLQYRAMVDQRLITEDSAAGRTHREEIARFVADNDAENLSLGVELDVRYDDSPVVVSDGSAAPNWDRRRFVPTVRPGHHAPNVIFDDGTTLFDRFGPQFTVVDALGDPNQTALLLLEAERAGVPTRYVALTDPALTALYDHRIVLVRPDLHIAWSGTDTTNAAEIIARVRGTNTADALPVDA</sequence>
<dbReference type="Pfam" id="PF01494">
    <property type="entry name" value="FAD_binding_3"/>
    <property type="match status" value="1"/>
</dbReference>
<gene>
    <name evidence="4" type="ORF">GPX89_25905</name>
</gene>
<dbReference type="NCBIfam" id="NF004780">
    <property type="entry name" value="PRK06126.1"/>
    <property type="match status" value="1"/>
</dbReference>
<dbReference type="PANTHER" id="PTHR43004">
    <property type="entry name" value="TRK SYSTEM POTASSIUM UPTAKE PROTEIN"/>
    <property type="match status" value="1"/>
</dbReference>
<dbReference type="Gene3D" id="3.40.30.120">
    <property type="match status" value="1"/>
</dbReference>
<dbReference type="GO" id="GO:0016709">
    <property type="term" value="F:oxidoreductase activity, acting on paired donors, with incorporation or reduction of molecular oxygen, NAD(P)H as one donor, and incorporation of one atom of oxygen"/>
    <property type="evidence" value="ECO:0007669"/>
    <property type="project" value="UniProtKB-ARBA"/>
</dbReference>
<dbReference type="Proteomes" id="UP000466794">
    <property type="component" value="Unassembled WGS sequence"/>
</dbReference>
<organism evidence="4 5">
    <name type="scientific">Nocardia terrae</name>
    <dbReference type="NCBI Taxonomy" id="2675851"/>
    <lineage>
        <taxon>Bacteria</taxon>
        <taxon>Bacillati</taxon>
        <taxon>Actinomycetota</taxon>
        <taxon>Actinomycetes</taxon>
        <taxon>Mycobacteriales</taxon>
        <taxon>Nocardiaceae</taxon>
        <taxon>Nocardia</taxon>
    </lineage>
</organism>
<protein>
    <submittedName>
        <fullName evidence="4">Polyketide hydroxylase</fullName>
    </submittedName>
</protein>
<keyword evidence="5" id="KW-1185">Reference proteome</keyword>
<keyword evidence="2" id="KW-0274">FAD</keyword>
<dbReference type="InterPro" id="IPR036188">
    <property type="entry name" value="FAD/NAD-bd_sf"/>
</dbReference>
<evidence type="ECO:0000256" key="1">
    <source>
        <dbReference type="ARBA" id="ARBA00022630"/>
    </source>
</evidence>
<dbReference type="AlphaFoldDB" id="A0A7K1V215"/>
<feature type="domain" description="FAD-binding" evidence="3">
    <location>
        <begin position="21"/>
        <end position="374"/>
    </location>
</feature>
<dbReference type="GO" id="GO:0071949">
    <property type="term" value="F:FAD binding"/>
    <property type="evidence" value="ECO:0007669"/>
    <property type="project" value="InterPro"/>
</dbReference>
<evidence type="ECO:0000313" key="5">
    <source>
        <dbReference type="Proteomes" id="UP000466794"/>
    </source>
</evidence>
<reference evidence="4 5" key="1">
    <citation type="submission" date="2019-12" db="EMBL/GenBank/DDBJ databases">
        <title>Nocardia sp. nov. ET3-3 isolated from soil.</title>
        <authorList>
            <person name="Kanchanasin P."/>
            <person name="Tanasupawat S."/>
            <person name="Yuki M."/>
            <person name="Kudo T."/>
        </authorList>
    </citation>
    <scope>NUCLEOTIDE SEQUENCE [LARGE SCALE GENOMIC DNA]</scope>
    <source>
        <strain evidence="4 5">ET3-3</strain>
    </source>
</reference>
<dbReference type="PRINTS" id="PR00420">
    <property type="entry name" value="RNGMNOXGNASE"/>
</dbReference>
<keyword evidence="1" id="KW-0285">Flavoprotein</keyword>
<evidence type="ECO:0000256" key="2">
    <source>
        <dbReference type="ARBA" id="ARBA00022827"/>
    </source>
</evidence>
<evidence type="ECO:0000259" key="3">
    <source>
        <dbReference type="Pfam" id="PF01494"/>
    </source>
</evidence>
<dbReference type="InterPro" id="IPR050641">
    <property type="entry name" value="RIFMO-like"/>
</dbReference>
<dbReference type="PANTHER" id="PTHR43004:SF21">
    <property type="entry name" value="FAD-BINDING DOMAIN-CONTAINING PROTEIN-RELATED"/>
    <property type="match status" value="1"/>
</dbReference>
<accession>A0A7K1V215</accession>
<name>A0A7K1V215_9NOCA</name>
<dbReference type="Gene3D" id="3.50.50.60">
    <property type="entry name" value="FAD/NAD(P)-binding domain"/>
    <property type="match status" value="1"/>
</dbReference>
<dbReference type="SUPFAM" id="SSF51905">
    <property type="entry name" value="FAD/NAD(P)-binding domain"/>
    <property type="match status" value="1"/>
</dbReference>
<dbReference type="EMBL" id="WRPP01000005">
    <property type="protein sequence ID" value="MVU80673.1"/>
    <property type="molecule type" value="Genomic_DNA"/>
</dbReference>
<dbReference type="InterPro" id="IPR002938">
    <property type="entry name" value="FAD-bd"/>
</dbReference>
<comment type="caution">
    <text evidence="4">The sequence shown here is derived from an EMBL/GenBank/DDBJ whole genome shotgun (WGS) entry which is preliminary data.</text>
</comment>
<dbReference type="Gene3D" id="3.30.9.10">
    <property type="entry name" value="D-Amino Acid Oxidase, subunit A, domain 2"/>
    <property type="match status" value="1"/>
</dbReference>
<evidence type="ECO:0000313" key="4">
    <source>
        <dbReference type="EMBL" id="MVU80673.1"/>
    </source>
</evidence>